<evidence type="ECO:0000313" key="1">
    <source>
        <dbReference type="EMBL" id="VTT78320.1"/>
    </source>
</evidence>
<evidence type="ECO:0000313" key="2">
    <source>
        <dbReference type="Proteomes" id="UP000760494"/>
    </source>
</evidence>
<dbReference type="AlphaFoldDB" id="A0A2H3SKE6"/>
<accession>A0A2H3SKE6</accession>
<sequence>MKVHSSALIVLSLSGVSLAKEYGQWGVYAYTDRNCDKLLGQWRDDRLPKCTSLANYPDVLGIRVDVKNLGPVTCGWVVKTYSSPDCSGDGREITRNDVCVDTPFFGDFKKPVKSFIVGQFPFCE</sequence>
<gene>
    <name evidence="1" type="ORF">C2S_11012</name>
</gene>
<dbReference type="OrthoDB" id="5059104at2759"/>
<dbReference type="Proteomes" id="UP000760494">
    <property type="component" value="Unassembled WGS sequence"/>
</dbReference>
<reference evidence="1" key="1">
    <citation type="submission" date="2019-05" db="EMBL/GenBank/DDBJ databases">
        <authorList>
            <person name="Piombo E."/>
        </authorList>
    </citation>
    <scope>NUCLEOTIDE SEQUENCE</scope>
    <source>
        <strain evidence="1">C2S</strain>
    </source>
</reference>
<organism evidence="1 2">
    <name type="scientific">Fusarium fujikuroi</name>
    <name type="common">Bakanae and foot rot disease fungus</name>
    <name type="synonym">Gibberella fujikuroi</name>
    <dbReference type="NCBI Taxonomy" id="5127"/>
    <lineage>
        <taxon>Eukaryota</taxon>
        <taxon>Fungi</taxon>
        <taxon>Dikarya</taxon>
        <taxon>Ascomycota</taxon>
        <taxon>Pezizomycotina</taxon>
        <taxon>Sordariomycetes</taxon>
        <taxon>Hypocreomycetidae</taxon>
        <taxon>Hypocreales</taxon>
        <taxon>Nectriaceae</taxon>
        <taxon>Fusarium</taxon>
        <taxon>Fusarium fujikuroi species complex</taxon>
    </lineage>
</organism>
<name>A0A2H3SKE6_FUSFU</name>
<proteinExistence type="predicted"/>
<dbReference type="EMBL" id="CABFJX010000392">
    <property type="protein sequence ID" value="VTT78320.1"/>
    <property type="molecule type" value="Genomic_DNA"/>
</dbReference>
<protein>
    <submittedName>
        <fullName evidence="1">Uncharacterized protein</fullName>
    </submittedName>
</protein>
<comment type="caution">
    <text evidence="1">The sequence shown here is derived from an EMBL/GenBank/DDBJ whole genome shotgun (WGS) entry which is preliminary data.</text>
</comment>